<dbReference type="OrthoDB" id="1678912at2759"/>
<dbReference type="SMART" id="SM00545">
    <property type="entry name" value="JmjN"/>
    <property type="match status" value="1"/>
</dbReference>
<dbReference type="GO" id="GO:0000785">
    <property type="term" value="C:chromatin"/>
    <property type="evidence" value="ECO:0007669"/>
    <property type="project" value="TreeGrafter"/>
</dbReference>
<protein>
    <submittedName>
        <fullName evidence="7">JmjC domain-containing protein</fullName>
    </submittedName>
</protein>
<evidence type="ECO:0000313" key="7">
    <source>
        <dbReference type="EMBL" id="QDZ23692.1"/>
    </source>
</evidence>
<reference evidence="7 8" key="1">
    <citation type="submission" date="2018-07" db="EMBL/GenBank/DDBJ databases">
        <title>The complete nuclear genome of the prasinophyte Chloropicon primus (CCMP1205).</title>
        <authorList>
            <person name="Pombert J.-F."/>
            <person name="Otis C."/>
            <person name="Turmel M."/>
            <person name="Lemieux C."/>
        </authorList>
    </citation>
    <scope>NUCLEOTIDE SEQUENCE [LARGE SCALE GENOMIC DNA]</scope>
    <source>
        <strain evidence="7 8">CCMP1205</strain>
    </source>
</reference>
<dbReference type="STRING" id="1764295.A0A5B8MVZ9"/>
<dbReference type="SUPFAM" id="SSF51197">
    <property type="entry name" value="Clavaminate synthase-like"/>
    <property type="match status" value="1"/>
</dbReference>
<dbReference type="GO" id="GO:0010468">
    <property type="term" value="P:regulation of gene expression"/>
    <property type="evidence" value="ECO:0007669"/>
    <property type="project" value="TreeGrafter"/>
</dbReference>
<keyword evidence="8" id="KW-1185">Reference proteome</keyword>
<dbReference type="InterPro" id="IPR003349">
    <property type="entry name" value="JmjN"/>
</dbReference>
<feature type="domain" description="JmjN" evidence="3">
    <location>
        <begin position="63"/>
        <end position="104"/>
    </location>
</feature>
<dbReference type="PANTHER" id="PTHR10694:SF33">
    <property type="entry name" value="LYSINE-SPECIFIC DEMETHYLASE 5"/>
    <property type="match status" value="1"/>
</dbReference>
<dbReference type="Pfam" id="PF02373">
    <property type="entry name" value="JmjC"/>
    <property type="match status" value="1"/>
</dbReference>
<dbReference type="GO" id="GO:0141052">
    <property type="term" value="F:histone H3 demethylase activity"/>
    <property type="evidence" value="ECO:0007669"/>
    <property type="project" value="UniProtKB-ARBA"/>
</dbReference>
<keyword evidence="1" id="KW-0479">Metal-binding</keyword>
<dbReference type="Proteomes" id="UP000316726">
    <property type="component" value="Chromosome 11"/>
</dbReference>
<gene>
    <name evidence="7" type="ORF">A3770_11p62100</name>
    <name evidence="5" type="ORF">CPRI1469_LOCUS4261</name>
    <name evidence="6" type="ORF">CPRI1469_LOCUS4262</name>
</gene>
<dbReference type="AlphaFoldDB" id="A0A5B8MVZ9"/>
<organism evidence="7 8">
    <name type="scientific">Chloropicon primus</name>
    <dbReference type="NCBI Taxonomy" id="1764295"/>
    <lineage>
        <taxon>Eukaryota</taxon>
        <taxon>Viridiplantae</taxon>
        <taxon>Chlorophyta</taxon>
        <taxon>Chloropicophyceae</taxon>
        <taxon>Chloropicales</taxon>
        <taxon>Chloropicaceae</taxon>
        <taxon>Chloropicon</taxon>
    </lineage>
</organism>
<evidence type="ECO:0000313" key="8">
    <source>
        <dbReference type="Proteomes" id="UP000316726"/>
    </source>
</evidence>
<name>A0A5B8MVZ9_9CHLO</name>
<dbReference type="PROSITE" id="PS51184">
    <property type="entry name" value="JMJC"/>
    <property type="match status" value="1"/>
</dbReference>
<feature type="domain" description="JmjC" evidence="4">
    <location>
        <begin position="207"/>
        <end position="385"/>
    </location>
</feature>
<reference evidence="5" key="2">
    <citation type="submission" date="2021-01" db="EMBL/GenBank/DDBJ databases">
        <authorList>
            <person name="Corre E."/>
            <person name="Pelletier E."/>
            <person name="Niang G."/>
            <person name="Scheremetjew M."/>
            <person name="Finn R."/>
            <person name="Kale V."/>
            <person name="Holt S."/>
            <person name="Cochrane G."/>
            <person name="Meng A."/>
            <person name="Brown T."/>
            <person name="Cohen L."/>
        </authorList>
    </citation>
    <scope>NUCLEOTIDE SEQUENCE</scope>
    <source>
        <strain evidence="5">CCMP1205</strain>
    </source>
</reference>
<evidence type="ECO:0000256" key="1">
    <source>
        <dbReference type="ARBA" id="ARBA00022723"/>
    </source>
</evidence>
<dbReference type="EMBL" id="HBHL01006641">
    <property type="protein sequence ID" value="CAD9715408.1"/>
    <property type="molecule type" value="Transcribed_RNA"/>
</dbReference>
<dbReference type="SMART" id="SM00558">
    <property type="entry name" value="JmjC"/>
    <property type="match status" value="1"/>
</dbReference>
<proteinExistence type="predicted"/>
<dbReference type="Pfam" id="PF02375">
    <property type="entry name" value="JmjN"/>
    <property type="match status" value="1"/>
</dbReference>
<dbReference type="PANTHER" id="PTHR10694">
    <property type="entry name" value="LYSINE-SPECIFIC DEMETHYLASE"/>
    <property type="match status" value="1"/>
</dbReference>
<evidence type="ECO:0000313" key="5">
    <source>
        <dbReference type="EMBL" id="CAD9715407.1"/>
    </source>
</evidence>
<evidence type="ECO:0000259" key="3">
    <source>
        <dbReference type="PROSITE" id="PS51183"/>
    </source>
</evidence>
<dbReference type="InterPro" id="IPR003347">
    <property type="entry name" value="JmjC_dom"/>
</dbReference>
<dbReference type="GO" id="GO:0005634">
    <property type="term" value="C:nucleus"/>
    <property type="evidence" value="ECO:0007669"/>
    <property type="project" value="TreeGrafter"/>
</dbReference>
<dbReference type="Gene3D" id="2.60.120.650">
    <property type="entry name" value="Cupin"/>
    <property type="match status" value="1"/>
</dbReference>
<dbReference type="EMBL" id="CP031044">
    <property type="protein sequence ID" value="QDZ23692.1"/>
    <property type="molecule type" value="Genomic_DNA"/>
</dbReference>
<keyword evidence="2" id="KW-0408">Iron</keyword>
<evidence type="ECO:0000313" key="6">
    <source>
        <dbReference type="EMBL" id="CAD9715408.1"/>
    </source>
</evidence>
<accession>A0A5B8MVZ9</accession>
<dbReference type="EMBL" id="HBHL01006640">
    <property type="protein sequence ID" value="CAD9715407.1"/>
    <property type="molecule type" value="Transcribed_RNA"/>
</dbReference>
<dbReference type="GO" id="GO:0046872">
    <property type="term" value="F:metal ion binding"/>
    <property type="evidence" value="ECO:0007669"/>
    <property type="project" value="UniProtKB-KW"/>
</dbReference>
<dbReference type="PROSITE" id="PS51183">
    <property type="entry name" value="JMJN"/>
    <property type="match status" value="1"/>
</dbReference>
<sequence length="587" mass="66741">MSSSVVGTRTAPAPAPSLPRALIVKEELRPAEWPGSSEEGVLGKKVLAKEEDEYAWMGQIAEAKTFYPTAEDFREPFLYLNKISVEASRYGICKIVPPVKASVPAGKVLRRFNFTSNVQHLGVHKQKKRTKGSKKFFRSGKNYTLDTFQEMANKEMTKRFGCSGSLPANIVEQEFWKEMLKPSQSKTVEYGSDLEGSGFSKNTSSCPLSRSKWNLRDFARCSLSSLSNLKSNIPGVTEPMLYCGMLFSQFAWHVEDNFLNSINYHHLGAPKFWYGVPQEHAKLFDECASKYVFLNSPADGGEVKDNQIHEAAGNFINKTTMFCPKILVENSVKVFKIVQNPGEFVITFPQAYHGGFSMGFNLGEAVNFATREWYQFGIAAEMRYSELKRTPVVSVEELLASDFDKLRKVDNYNEVPTVKMIAAWYSKIEKICKTFSEIVKQNADRAQIFWLKENSIPVSCASCQCTCYFSYYTVSDAPTPFCSKCISERELAERAAKETKTTTYRVYVHPVLKTICEYLQGLTESPAMNKHFTDKQKKWIQIRVHNFKRFTIVIQPRRGKRKRVELESLVDTCREELLWNITQGTGP</sequence>
<evidence type="ECO:0000256" key="2">
    <source>
        <dbReference type="ARBA" id="ARBA00023004"/>
    </source>
</evidence>
<evidence type="ECO:0000259" key="4">
    <source>
        <dbReference type="PROSITE" id="PS51184"/>
    </source>
</evidence>